<gene>
    <name evidence="2" type="ORF">Cni_G21211</name>
</gene>
<dbReference type="PANTHER" id="PTHR12701">
    <property type="entry name" value="BCR-ASSOCIATED PROTEIN, BAP"/>
    <property type="match status" value="1"/>
</dbReference>
<comment type="subcellular location">
    <subcellularLocation>
        <location evidence="1">Endoplasmic reticulum membrane</location>
        <topology evidence="1">Multi-pass membrane protein</topology>
    </subcellularLocation>
</comment>
<keyword evidence="1" id="KW-0472">Membrane</keyword>
<evidence type="ECO:0000256" key="1">
    <source>
        <dbReference type="RuleBase" id="RU367026"/>
    </source>
</evidence>
<protein>
    <recommendedName>
        <fullName evidence="1">Endoplasmic reticulum transmembrane protein</fullName>
    </recommendedName>
</protein>
<evidence type="ECO:0000313" key="3">
    <source>
        <dbReference type="Proteomes" id="UP001327560"/>
    </source>
</evidence>
<proteinExistence type="inferred from homology"/>
<dbReference type="Proteomes" id="UP001327560">
    <property type="component" value="Chromosome 6"/>
</dbReference>
<name>A0AAQ3KPI0_9LILI</name>
<dbReference type="InterPro" id="IPR008417">
    <property type="entry name" value="BAP29/BAP31"/>
</dbReference>
<dbReference type="GO" id="GO:0006888">
    <property type="term" value="P:endoplasmic reticulum to Golgi vesicle-mediated transport"/>
    <property type="evidence" value="ECO:0007669"/>
    <property type="project" value="UniProtKB-UniRule"/>
</dbReference>
<dbReference type="PANTHER" id="PTHR12701:SF18">
    <property type="entry name" value="ENDOPLASMIC RETICULUM TRANSMEMBRANE PROTEIN"/>
    <property type="match status" value="1"/>
</dbReference>
<accession>A0AAQ3KPI0</accession>
<evidence type="ECO:0000313" key="2">
    <source>
        <dbReference type="EMBL" id="WOL12444.1"/>
    </source>
</evidence>
<dbReference type="AlphaFoldDB" id="A0AAQ3KPI0"/>
<keyword evidence="3" id="KW-1185">Reference proteome</keyword>
<keyword evidence="1" id="KW-0813">Transport</keyword>
<feature type="transmembrane region" description="Helical" evidence="1">
    <location>
        <begin position="97"/>
        <end position="117"/>
    </location>
</feature>
<keyword evidence="1" id="KW-0931">ER-Golgi transport</keyword>
<comment type="function">
    <text evidence="1">May play a role in anterograde transport of membrane proteins from the endoplasmic reticulum to the Golgi.</text>
</comment>
<dbReference type="GO" id="GO:0070973">
    <property type="term" value="P:protein localization to endoplasmic reticulum exit site"/>
    <property type="evidence" value="ECO:0007669"/>
    <property type="project" value="UniProtKB-UniRule"/>
</dbReference>
<dbReference type="EMBL" id="CP136895">
    <property type="protein sequence ID" value="WOL12444.1"/>
    <property type="molecule type" value="Genomic_DNA"/>
</dbReference>
<feature type="transmembrane region" description="Helical" evidence="1">
    <location>
        <begin position="55"/>
        <end position="77"/>
    </location>
</feature>
<keyword evidence="1" id="KW-1133">Transmembrane helix</keyword>
<feature type="transmembrane region" description="Helical" evidence="1">
    <location>
        <begin position="14"/>
        <end position="34"/>
    </location>
</feature>
<keyword evidence="1" id="KW-0812">Transmembrane</keyword>
<dbReference type="GO" id="GO:0005789">
    <property type="term" value="C:endoplasmic reticulum membrane"/>
    <property type="evidence" value="ECO:0007669"/>
    <property type="project" value="UniProtKB-SubCell"/>
</dbReference>
<organism evidence="2 3">
    <name type="scientific">Canna indica</name>
    <name type="common">Indian-shot</name>
    <dbReference type="NCBI Taxonomy" id="4628"/>
    <lineage>
        <taxon>Eukaryota</taxon>
        <taxon>Viridiplantae</taxon>
        <taxon>Streptophyta</taxon>
        <taxon>Embryophyta</taxon>
        <taxon>Tracheophyta</taxon>
        <taxon>Spermatophyta</taxon>
        <taxon>Magnoliopsida</taxon>
        <taxon>Liliopsida</taxon>
        <taxon>Zingiberales</taxon>
        <taxon>Cannaceae</taxon>
        <taxon>Canna</taxon>
    </lineage>
</organism>
<reference evidence="2 3" key="1">
    <citation type="submission" date="2023-10" db="EMBL/GenBank/DDBJ databases">
        <title>Chromosome-scale genome assembly provides insights into flower coloration mechanisms of Canna indica.</title>
        <authorList>
            <person name="Li C."/>
        </authorList>
    </citation>
    <scope>NUCLEOTIDE SEQUENCE [LARGE SCALE GENOMIC DNA]</scope>
    <source>
        <tissue evidence="2">Flower</tissue>
    </source>
</reference>
<comment type="similarity">
    <text evidence="1">Belongs to the BCAP29/BCAP31 family.</text>
</comment>
<keyword evidence="1" id="KW-0256">Endoplasmic reticulum</keyword>
<keyword evidence="1" id="KW-0653">Protein transport</keyword>
<dbReference type="GO" id="GO:0006886">
    <property type="term" value="P:intracellular protein transport"/>
    <property type="evidence" value="ECO:0007669"/>
    <property type="project" value="UniProtKB-UniRule"/>
</dbReference>
<sequence length="152" mass="16617">MPSSPRAFRIREKMIQLLFAVVVAEAAATTALLFKTPLRKLVVYGLDRLKRGHGPVMVETVAATAVVILASSLYSMVKIHARSGELGAATPTDQVLMARHLLEASLLGYSLFLALIIDRLHHYTRELRSLQANIEALTKFSSASEQVRTGSS</sequence>